<accession>A0A7R9JCL1</accession>
<dbReference type="EMBL" id="OE184309">
    <property type="protein sequence ID" value="CAD7576477.1"/>
    <property type="molecule type" value="Genomic_DNA"/>
</dbReference>
<sequence>MACQLNAVSRSGGLYVQADSVGGGYAILNGAELETRFRMDGIERSPKVVQSWGVTPFSPTGVQYPKHQILMGELISGNDVILPNVTLTAKEKCALHFMLSSSVDMWERGDEDIVCPHDFNTAHHQLAIPASVNPLSTQRYEADTSRCPIEDGIVRTSHWGQVSPGQVLAGIATKLQVQSVEMSKLARPSNEALRTEAFQRLSTSKLVTNYWAATLAGLIIGSQINYWTGLMQRLRLSQILEMYYSEHGVNFDQNIKVCNRKENFQNLVDSSSLLTETTNFAQVLSFVTKSVFISDSKLREYSEDAIKAYEAYLPSVWNKISCTTTQSSRPRVHLSVIVDGTWTQQEGITLITYLAEQMDVSYYGSSINLVNGRDGSWILNTTQNVTEIFEQNLLTSPNITSSVWNKISCTTTQSSRPRVHLSVIVDGTWTQQEGITLITYLAEQMDVSYYGSSINLVNGRDGSWILNTTQNVTEIFEQNLLTSPNITWPTGLYLPLSLQTVKVHIGDKAVEEESKSSIGGVSDVVLILAYSSTISNDDMSRAKVLLQDLKTQSPSEDKPSFFMAWKVAIVPPLNWPVEEQLLPDVKMIYVTSFLNSGMFKELLNLDQQNVDISINVSSSDSATVVSSVVDVLSQVPSYVMGAPCSNKGDQPQFEVYVTPGIISSYRIHPAFLDNVQTSTFQNSSPVSRFYQRVHMFHDLMMELDSGPLFVSHLKKARTASCRYYRSYLSPGRMLVSLELSPDVVHIGHRREERTACLGSTRTNSCMLEALGQPFSSIVWPGLLHEVPPEAELVLLDGGANSSRYRAPRGSMP</sequence>
<gene>
    <name evidence="1" type="ORF">TCMB3V08_LOCUS9045</name>
</gene>
<proteinExistence type="predicted"/>
<name>A0A7R9JCL1_TIMCA</name>
<organism evidence="1">
    <name type="scientific">Timema californicum</name>
    <name type="common">California timema</name>
    <name type="synonym">Walking stick</name>
    <dbReference type="NCBI Taxonomy" id="61474"/>
    <lineage>
        <taxon>Eukaryota</taxon>
        <taxon>Metazoa</taxon>
        <taxon>Ecdysozoa</taxon>
        <taxon>Arthropoda</taxon>
        <taxon>Hexapoda</taxon>
        <taxon>Insecta</taxon>
        <taxon>Pterygota</taxon>
        <taxon>Neoptera</taxon>
        <taxon>Polyneoptera</taxon>
        <taxon>Phasmatodea</taxon>
        <taxon>Timematodea</taxon>
        <taxon>Timematoidea</taxon>
        <taxon>Timematidae</taxon>
        <taxon>Timema</taxon>
    </lineage>
</organism>
<protein>
    <submittedName>
        <fullName evidence="1">(California timema) hypothetical protein</fullName>
    </submittedName>
</protein>
<reference evidence="1" key="1">
    <citation type="submission" date="2020-11" db="EMBL/GenBank/DDBJ databases">
        <authorList>
            <person name="Tran Van P."/>
        </authorList>
    </citation>
    <scope>NUCLEOTIDE SEQUENCE</scope>
</reference>
<dbReference type="AlphaFoldDB" id="A0A7R9JCL1"/>
<evidence type="ECO:0000313" key="1">
    <source>
        <dbReference type="EMBL" id="CAD7576477.1"/>
    </source>
</evidence>